<name>A0A4Z2JG52_9TELE</name>
<comment type="caution">
    <text evidence="2">The sequence shown here is derived from an EMBL/GenBank/DDBJ whole genome shotgun (WGS) entry which is preliminary data.</text>
</comment>
<protein>
    <submittedName>
        <fullName evidence="2">Uncharacterized protein</fullName>
    </submittedName>
</protein>
<evidence type="ECO:0000313" key="2">
    <source>
        <dbReference type="EMBL" id="TNN89225.1"/>
    </source>
</evidence>
<feature type="region of interest" description="Disordered" evidence="1">
    <location>
        <begin position="1"/>
        <end position="37"/>
    </location>
</feature>
<dbReference type="AlphaFoldDB" id="A0A4Z2JG52"/>
<keyword evidence="3" id="KW-1185">Reference proteome</keyword>
<dbReference type="EMBL" id="SRLO01000002">
    <property type="protein sequence ID" value="TNN89225.1"/>
    <property type="molecule type" value="Genomic_DNA"/>
</dbReference>
<organism evidence="2 3">
    <name type="scientific">Liparis tanakae</name>
    <name type="common">Tanaka's snailfish</name>
    <dbReference type="NCBI Taxonomy" id="230148"/>
    <lineage>
        <taxon>Eukaryota</taxon>
        <taxon>Metazoa</taxon>
        <taxon>Chordata</taxon>
        <taxon>Craniata</taxon>
        <taxon>Vertebrata</taxon>
        <taxon>Euteleostomi</taxon>
        <taxon>Actinopterygii</taxon>
        <taxon>Neopterygii</taxon>
        <taxon>Teleostei</taxon>
        <taxon>Neoteleostei</taxon>
        <taxon>Acanthomorphata</taxon>
        <taxon>Eupercaria</taxon>
        <taxon>Perciformes</taxon>
        <taxon>Cottioidei</taxon>
        <taxon>Cottales</taxon>
        <taxon>Liparidae</taxon>
        <taxon>Liparis</taxon>
    </lineage>
</organism>
<feature type="compositionally biased region" description="Polar residues" evidence="1">
    <location>
        <begin position="27"/>
        <end position="37"/>
    </location>
</feature>
<evidence type="ECO:0000313" key="3">
    <source>
        <dbReference type="Proteomes" id="UP000314294"/>
    </source>
</evidence>
<evidence type="ECO:0000256" key="1">
    <source>
        <dbReference type="SAM" id="MobiDB-lite"/>
    </source>
</evidence>
<gene>
    <name evidence="2" type="ORF">EYF80_000513</name>
</gene>
<dbReference type="Proteomes" id="UP000314294">
    <property type="component" value="Unassembled WGS sequence"/>
</dbReference>
<proteinExistence type="predicted"/>
<sequence>MWQQWSREEEEEEGRGGGAQLKPTGSAPLSWTNASPVTPSCSVTAALPLASFLRDRNKQRRASSSLVRETAIGLRPQVHL</sequence>
<reference evidence="2 3" key="1">
    <citation type="submission" date="2019-03" db="EMBL/GenBank/DDBJ databases">
        <title>First draft genome of Liparis tanakae, snailfish: a comprehensive survey of snailfish specific genes.</title>
        <authorList>
            <person name="Kim W."/>
            <person name="Song I."/>
            <person name="Jeong J.-H."/>
            <person name="Kim D."/>
            <person name="Kim S."/>
            <person name="Ryu S."/>
            <person name="Song J.Y."/>
            <person name="Lee S.K."/>
        </authorList>
    </citation>
    <scope>NUCLEOTIDE SEQUENCE [LARGE SCALE GENOMIC DNA]</scope>
    <source>
        <tissue evidence="2">Muscle</tissue>
    </source>
</reference>
<accession>A0A4Z2JG52</accession>